<dbReference type="Gene3D" id="3.40.50.2300">
    <property type="match status" value="1"/>
</dbReference>
<evidence type="ECO:0000313" key="3">
    <source>
        <dbReference type="EMBL" id="MEW9918402.1"/>
    </source>
</evidence>
<comment type="caution">
    <text evidence="3">The sequence shown here is derived from an EMBL/GenBank/DDBJ whole genome shotgun (WGS) entry which is preliminary data.</text>
</comment>
<dbReference type="SUPFAM" id="SSF52172">
    <property type="entry name" value="CheY-like"/>
    <property type="match status" value="1"/>
</dbReference>
<feature type="modified residue" description="4-aspartylphosphate" evidence="1">
    <location>
        <position position="66"/>
    </location>
</feature>
<dbReference type="SMART" id="SM00448">
    <property type="entry name" value="REC"/>
    <property type="match status" value="1"/>
</dbReference>
<evidence type="ECO:0000313" key="4">
    <source>
        <dbReference type="Proteomes" id="UP001556098"/>
    </source>
</evidence>
<dbReference type="PROSITE" id="PS50110">
    <property type="entry name" value="RESPONSE_REGULATORY"/>
    <property type="match status" value="1"/>
</dbReference>
<feature type="domain" description="Response regulatory" evidence="2">
    <location>
        <begin position="17"/>
        <end position="132"/>
    </location>
</feature>
<name>A0ABV3RHF7_9RHOB</name>
<keyword evidence="1" id="KW-0597">Phosphoprotein</keyword>
<protein>
    <submittedName>
        <fullName evidence="3">Response regulator</fullName>
    </submittedName>
</protein>
<sequence>MSARIHATASPSRQRPRVLIVESKAELGTIWQRHLQRQMMDVACARTQSEAIAHLAQNEVDIIILDLVLEKGAALAVSDYANYRHPEARVIFVTNTTFFSDGSIFAHSSNARAFLPSSTPPEDLAAMVEHYGAHLH</sequence>
<dbReference type="CDD" id="cd00156">
    <property type="entry name" value="REC"/>
    <property type="match status" value="1"/>
</dbReference>
<accession>A0ABV3RHF7</accession>
<evidence type="ECO:0000256" key="1">
    <source>
        <dbReference type="PROSITE-ProRule" id="PRU00169"/>
    </source>
</evidence>
<dbReference type="InterPro" id="IPR011006">
    <property type="entry name" value="CheY-like_superfamily"/>
</dbReference>
<organism evidence="3 4">
    <name type="scientific">Sulfitobacter sediminis</name>
    <dbReference type="NCBI Taxonomy" id="3234186"/>
    <lineage>
        <taxon>Bacteria</taxon>
        <taxon>Pseudomonadati</taxon>
        <taxon>Pseudomonadota</taxon>
        <taxon>Alphaproteobacteria</taxon>
        <taxon>Rhodobacterales</taxon>
        <taxon>Roseobacteraceae</taxon>
        <taxon>Sulfitobacter</taxon>
    </lineage>
</organism>
<keyword evidence="4" id="KW-1185">Reference proteome</keyword>
<gene>
    <name evidence="3" type="ORF">AB2B41_02210</name>
</gene>
<dbReference type="Pfam" id="PF00072">
    <property type="entry name" value="Response_reg"/>
    <property type="match status" value="1"/>
</dbReference>
<dbReference type="RefSeq" id="WP_367876099.1">
    <property type="nucleotide sequence ID" value="NZ_JBFNXX010000001.1"/>
</dbReference>
<reference evidence="3 4" key="1">
    <citation type="submission" date="2024-07" db="EMBL/GenBank/DDBJ databases">
        <title>Marimonas sp.nov., isolated from tidal-flat sediment.</title>
        <authorList>
            <person name="Jayan J.N."/>
            <person name="Lee S.S."/>
        </authorList>
    </citation>
    <scope>NUCLEOTIDE SEQUENCE [LARGE SCALE GENOMIC DNA]</scope>
    <source>
        <strain evidence="3 4">MJW-29</strain>
    </source>
</reference>
<dbReference type="Proteomes" id="UP001556098">
    <property type="component" value="Unassembled WGS sequence"/>
</dbReference>
<proteinExistence type="predicted"/>
<evidence type="ECO:0000259" key="2">
    <source>
        <dbReference type="PROSITE" id="PS50110"/>
    </source>
</evidence>
<dbReference type="EMBL" id="JBFNXX010000001">
    <property type="protein sequence ID" value="MEW9918402.1"/>
    <property type="molecule type" value="Genomic_DNA"/>
</dbReference>
<dbReference type="InterPro" id="IPR001789">
    <property type="entry name" value="Sig_transdc_resp-reg_receiver"/>
</dbReference>